<evidence type="ECO:0000313" key="1">
    <source>
        <dbReference type="EMBL" id="CAH2286293.1"/>
    </source>
</evidence>
<sequence length="123" mass="13513">MPSVHQLLSNIPKDFPFEDLVSRAHTLFHRHPPSDVVKRASLQKYKSISSTSFHSLLVSSSSQRPDFVLCKQTVTESKALLPRSQNTLVKMAVWGLSASLGAVALAVTQSALEWGPEILLGLF</sequence>
<organism evidence="1 2">
    <name type="scientific">Pelobates cultripes</name>
    <name type="common">Western spadefoot toad</name>
    <dbReference type="NCBI Taxonomy" id="61616"/>
    <lineage>
        <taxon>Eukaryota</taxon>
        <taxon>Metazoa</taxon>
        <taxon>Chordata</taxon>
        <taxon>Craniata</taxon>
        <taxon>Vertebrata</taxon>
        <taxon>Euteleostomi</taxon>
        <taxon>Amphibia</taxon>
        <taxon>Batrachia</taxon>
        <taxon>Anura</taxon>
        <taxon>Pelobatoidea</taxon>
        <taxon>Pelobatidae</taxon>
        <taxon>Pelobates</taxon>
    </lineage>
</organism>
<evidence type="ECO:0000313" key="2">
    <source>
        <dbReference type="Proteomes" id="UP001295444"/>
    </source>
</evidence>
<gene>
    <name evidence="1" type="ORF">PECUL_23A001961</name>
</gene>
<proteinExistence type="predicted"/>
<dbReference type="EMBL" id="OW240915">
    <property type="protein sequence ID" value="CAH2286293.1"/>
    <property type="molecule type" value="Genomic_DNA"/>
</dbReference>
<name>A0AAD1S535_PELCU</name>
<keyword evidence="2" id="KW-1185">Reference proteome</keyword>
<dbReference type="Proteomes" id="UP001295444">
    <property type="component" value="Chromosome 04"/>
</dbReference>
<dbReference type="AlphaFoldDB" id="A0AAD1S535"/>
<accession>A0AAD1S535</accession>
<reference evidence="1" key="1">
    <citation type="submission" date="2022-03" db="EMBL/GenBank/DDBJ databases">
        <authorList>
            <person name="Alioto T."/>
            <person name="Alioto T."/>
            <person name="Gomez Garrido J."/>
        </authorList>
    </citation>
    <scope>NUCLEOTIDE SEQUENCE</scope>
</reference>
<protein>
    <submittedName>
        <fullName evidence="1">Uncharacterized protein</fullName>
    </submittedName>
</protein>